<dbReference type="EMBL" id="BARS01019379">
    <property type="protein sequence ID" value="GAF90226.1"/>
    <property type="molecule type" value="Genomic_DNA"/>
</dbReference>
<feature type="non-terminal residue" evidence="1">
    <location>
        <position position="275"/>
    </location>
</feature>
<dbReference type="AlphaFoldDB" id="X0TSQ3"/>
<dbReference type="SUPFAM" id="SSF89372">
    <property type="entry name" value="Fucose-specific lectin"/>
    <property type="match status" value="1"/>
</dbReference>
<gene>
    <name evidence="1" type="ORF">S01H1_31412</name>
</gene>
<feature type="non-terminal residue" evidence="1">
    <location>
        <position position="1"/>
    </location>
</feature>
<comment type="caution">
    <text evidence="1">The sequence shown here is derived from an EMBL/GenBank/DDBJ whole genome shotgun (WGS) entry which is preliminary data.</text>
</comment>
<organism evidence="1">
    <name type="scientific">marine sediment metagenome</name>
    <dbReference type="NCBI Taxonomy" id="412755"/>
    <lineage>
        <taxon>unclassified sequences</taxon>
        <taxon>metagenomes</taxon>
        <taxon>ecological metagenomes</taxon>
    </lineage>
</organism>
<name>X0TSQ3_9ZZZZ</name>
<protein>
    <submittedName>
        <fullName evidence="1">Uncharacterized protein</fullName>
    </submittedName>
</protein>
<evidence type="ECO:0000313" key="1">
    <source>
        <dbReference type="EMBL" id="GAF90226.1"/>
    </source>
</evidence>
<sequence length="275" mass="30119">WIDMGDVSGVVGSRLAACFKDADEAIALYSIGGTLYRRRWNGSTWETAAAWSNSLSSITGIAVTYMGDWNVVVTGVDGDGRAGVWTCVLGNGYSAAVDSWSSLKDVMIAEAGAGISFSYPSVSMPDVFRMFFVEAYSGSESYSRPYWSHSLATADFISNLWREPIPFNLDSDHGLALCYKSPYVWLSRPARVWRAPISPPFVELTDSLLSVSSGIIPYRGGIDISLRNDDRRFNTLGSGIYEAIKKSSEILISWGYHTSEGKETGGFDPTTWIES</sequence>
<accession>X0TSQ3</accession>
<reference evidence="1" key="1">
    <citation type="journal article" date="2014" name="Front. Microbiol.">
        <title>High frequency of phylogenetically diverse reductive dehalogenase-homologous genes in deep subseafloor sedimentary metagenomes.</title>
        <authorList>
            <person name="Kawai M."/>
            <person name="Futagami T."/>
            <person name="Toyoda A."/>
            <person name="Takaki Y."/>
            <person name="Nishi S."/>
            <person name="Hori S."/>
            <person name="Arai W."/>
            <person name="Tsubouchi T."/>
            <person name="Morono Y."/>
            <person name="Uchiyama I."/>
            <person name="Ito T."/>
            <person name="Fujiyama A."/>
            <person name="Inagaki F."/>
            <person name="Takami H."/>
        </authorList>
    </citation>
    <scope>NUCLEOTIDE SEQUENCE</scope>
    <source>
        <strain evidence="1">Expedition CK06-06</strain>
    </source>
</reference>
<proteinExistence type="predicted"/>